<accession>A0ABQ2JG15</accession>
<sequence length="185" mass="20234">MNPHHRDEILSGLADAQAEWVTFAAGLPLDTFFAAPAGGWPPVTHLRHLTLTHRRVTQGLLVPRPALRALFGRPGTARPYPELITAYRAALAAGGRAPARYVPAPDTTPSEAVRAGVMDAYTRGAEALRAALDRWPDDRLDRSALPHDLLGRVSARELAFFALYHDLHHLRGVQNVLNPQALEIP</sequence>
<keyword evidence="3" id="KW-1185">Reference proteome</keyword>
<evidence type="ECO:0000313" key="2">
    <source>
        <dbReference type="EMBL" id="GGN46120.1"/>
    </source>
</evidence>
<dbReference type="EMBL" id="BMOR01000031">
    <property type="protein sequence ID" value="GGN46120.1"/>
    <property type="molecule type" value="Genomic_DNA"/>
</dbReference>
<gene>
    <name evidence="2" type="ORF">GCM10010842_36340</name>
</gene>
<organism evidence="2 3">
    <name type="scientific">Deinococcus daejeonensis</name>
    <dbReference type="NCBI Taxonomy" id="1007098"/>
    <lineage>
        <taxon>Bacteria</taxon>
        <taxon>Thermotogati</taxon>
        <taxon>Deinococcota</taxon>
        <taxon>Deinococci</taxon>
        <taxon>Deinococcales</taxon>
        <taxon>Deinococcaceae</taxon>
        <taxon>Deinococcus</taxon>
    </lineage>
</organism>
<comment type="caution">
    <text evidence="2">The sequence shown here is derived from an EMBL/GenBank/DDBJ whole genome shotgun (WGS) entry which is preliminary data.</text>
</comment>
<evidence type="ECO:0000313" key="3">
    <source>
        <dbReference type="Proteomes" id="UP000645517"/>
    </source>
</evidence>
<protein>
    <recommendedName>
        <fullName evidence="1">DinB-like domain-containing protein</fullName>
    </recommendedName>
</protein>
<dbReference type="Gene3D" id="1.20.120.450">
    <property type="entry name" value="dinb family like domain"/>
    <property type="match status" value="1"/>
</dbReference>
<dbReference type="SUPFAM" id="SSF109854">
    <property type="entry name" value="DinB/YfiT-like putative metalloenzymes"/>
    <property type="match status" value="1"/>
</dbReference>
<name>A0ABQ2JG15_9DEIO</name>
<dbReference type="Pfam" id="PF12867">
    <property type="entry name" value="DinB_2"/>
    <property type="match status" value="1"/>
</dbReference>
<dbReference type="RefSeq" id="WP_189059209.1">
    <property type="nucleotide sequence ID" value="NZ_BMOR01000031.1"/>
</dbReference>
<feature type="domain" description="DinB-like" evidence="1">
    <location>
        <begin position="15"/>
        <end position="171"/>
    </location>
</feature>
<proteinExistence type="predicted"/>
<dbReference type="InterPro" id="IPR024775">
    <property type="entry name" value="DinB-like"/>
</dbReference>
<dbReference type="InterPro" id="IPR034660">
    <property type="entry name" value="DinB/YfiT-like"/>
</dbReference>
<evidence type="ECO:0000259" key="1">
    <source>
        <dbReference type="Pfam" id="PF12867"/>
    </source>
</evidence>
<reference evidence="3" key="1">
    <citation type="journal article" date="2019" name="Int. J. Syst. Evol. Microbiol.">
        <title>The Global Catalogue of Microorganisms (GCM) 10K type strain sequencing project: providing services to taxonomists for standard genome sequencing and annotation.</title>
        <authorList>
            <consortium name="The Broad Institute Genomics Platform"/>
            <consortium name="The Broad Institute Genome Sequencing Center for Infectious Disease"/>
            <person name="Wu L."/>
            <person name="Ma J."/>
        </authorList>
    </citation>
    <scope>NUCLEOTIDE SEQUENCE [LARGE SCALE GENOMIC DNA]</scope>
    <source>
        <strain evidence="3">JCM 16918</strain>
    </source>
</reference>
<dbReference type="Proteomes" id="UP000645517">
    <property type="component" value="Unassembled WGS sequence"/>
</dbReference>